<dbReference type="EMBL" id="DUJP01000038">
    <property type="protein sequence ID" value="HII47972.1"/>
    <property type="molecule type" value="Genomic_DNA"/>
</dbReference>
<dbReference type="Proteomes" id="UP000257123">
    <property type="component" value="Unassembled WGS sequence"/>
</dbReference>
<evidence type="ECO:0000313" key="4">
    <source>
        <dbReference type="Proteomes" id="UP000256877"/>
    </source>
</evidence>
<proteinExistence type="predicted"/>
<dbReference type="Proteomes" id="UP000651120">
    <property type="component" value="Unassembled WGS sequence"/>
</dbReference>
<organism evidence="2 4">
    <name type="scientific">Pyrobaculum aerophilum</name>
    <dbReference type="NCBI Taxonomy" id="13773"/>
    <lineage>
        <taxon>Archaea</taxon>
        <taxon>Thermoproteota</taxon>
        <taxon>Thermoprotei</taxon>
        <taxon>Thermoproteales</taxon>
        <taxon>Thermoproteaceae</taxon>
        <taxon>Pyrobaculum</taxon>
    </lineage>
</organism>
<dbReference type="GeneID" id="1465502"/>
<dbReference type="OrthoDB" id="28674at2157"/>
<dbReference type="EMBL" id="NMUE01000010">
    <property type="protein sequence ID" value="RFA96786.1"/>
    <property type="molecule type" value="Genomic_DNA"/>
</dbReference>
<reference evidence="1" key="2">
    <citation type="journal article" date="2020" name="bioRxiv">
        <title>A rank-normalized archaeal taxonomy based on genome phylogeny resolves widespread incomplete and uneven classifications.</title>
        <authorList>
            <person name="Rinke C."/>
            <person name="Chuvochina M."/>
            <person name="Mussig A.J."/>
            <person name="Chaumeil P.-A."/>
            <person name="Waite D.W."/>
            <person name="Whitman W.B."/>
            <person name="Parks D.H."/>
            <person name="Hugenholtz P."/>
        </authorList>
    </citation>
    <scope>NUCLEOTIDE SEQUENCE</scope>
    <source>
        <strain evidence="1">UBA8839</strain>
    </source>
</reference>
<dbReference type="RefSeq" id="WP_116420854.1">
    <property type="nucleotide sequence ID" value="NZ_DAIOPL010000026.1"/>
</dbReference>
<dbReference type="Proteomes" id="UP000256877">
    <property type="component" value="Unassembled WGS sequence"/>
</dbReference>
<dbReference type="EMBL" id="NMUF01000097">
    <property type="protein sequence ID" value="RFA94248.1"/>
    <property type="molecule type" value="Genomic_DNA"/>
</dbReference>
<reference evidence="4 5" key="1">
    <citation type="submission" date="2017-07" db="EMBL/GenBank/DDBJ databases">
        <title>Draft genome sequence of aerobic hyperthermophilic archaea, Pyrobaculum aerophilum YKB31 and YKB32.</title>
        <authorList>
            <person name="Mochizuki T."/>
            <person name="Berliner A.J."/>
            <person name="Yoshida-Takashima Y."/>
            <person name="Takaki Y."/>
            <person name="Nunoura T."/>
            <person name="Takai K."/>
        </authorList>
    </citation>
    <scope>NUCLEOTIDE SEQUENCE [LARGE SCALE GENOMIC DNA]</scope>
    <source>
        <strain evidence="3 5">YKB31</strain>
        <strain evidence="2 4">YKB32</strain>
    </source>
</reference>
<gene>
    <name evidence="3" type="ORF">CGL51_04550</name>
    <name evidence="2" type="ORF">CGL52_14615</name>
    <name evidence="1" type="ORF">HA333_11215</name>
</gene>
<evidence type="ECO:0000313" key="5">
    <source>
        <dbReference type="Proteomes" id="UP000257123"/>
    </source>
</evidence>
<sequence length="159" mass="17449">MTSHGFVNAGDLLKVAEMARGHGGWVSFELLYKKWGDYAFAILEAAQLLGVLKWAREDGAGKTRVAYALGKRGAVLLNLLVDPCPIDAYIHRGVLRLDTPLGPLSVAPEPGYMLSVAYKLAEICGGDPRSLYLKLKLAVYKAVKRANGLEKWLVPQLRR</sequence>
<accession>A0A371QVV2</accession>
<evidence type="ECO:0000313" key="2">
    <source>
        <dbReference type="EMBL" id="RFA94248.1"/>
    </source>
</evidence>
<evidence type="ECO:0000313" key="1">
    <source>
        <dbReference type="EMBL" id="HII47972.1"/>
    </source>
</evidence>
<protein>
    <submittedName>
        <fullName evidence="2">Uncharacterized protein</fullName>
    </submittedName>
</protein>
<comment type="caution">
    <text evidence="2">The sequence shown here is derived from an EMBL/GenBank/DDBJ whole genome shotgun (WGS) entry which is preliminary data.</text>
</comment>
<dbReference type="AlphaFoldDB" id="A0A371QVV2"/>
<name>A0A371QVV2_9CREN</name>
<evidence type="ECO:0000313" key="3">
    <source>
        <dbReference type="EMBL" id="RFA96786.1"/>
    </source>
</evidence>